<feature type="region of interest" description="Disordered" evidence="1">
    <location>
        <begin position="1"/>
        <end position="21"/>
    </location>
</feature>
<dbReference type="AlphaFoldDB" id="A0A443JF84"/>
<gene>
    <name evidence="2" type="ORF">D8Y23_08110</name>
</gene>
<proteinExistence type="predicted"/>
<dbReference type="EMBL" id="RBZY01000024">
    <property type="protein sequence ID" value="RWR19167.1"/>
    <property type="molecule type" value="Genomic_DNA"/>
</dbReference>
<reference evidence="2 3" key="1">
    <citation type="journal article" date="2018" name="Front. Microbiol.">
        <title>Novel Insights Into Bacterial Dimethylsulfoniopropionate Catabolism in the East China Sea.</title>
        <authorList>
            <person name="Liu J."/>
            <person name="Liu J."/>
            <person name="Zhang S.H."/>
            <person name="Liang J."/>
            <person name="Lin H."/>
            <person name="Song D."/>
            <person name="Yang G.P."/>
            <person name="Todd J.D."/>
            <person name="Zhang X.H."/>
        </authorList>
    </citation>
    <scope>NUCLEOTIDE SEQUENCE [LARGE SCALE GENOMIC DNA]</scope>
    <source>
        <strain evidence="2 3">ZYFD042</strain>
    </source>
</reference>
<evidence type="ECO:0000313" key="3">
    <source>
        <dbReference type="Proteomes" id="UP000285970"/>
    </source>
</evidence>
<protein>
    <submittedName>
        <fullName evidence="2">Uncharacterized protein</fullName>
    </submittedName>
</protein>
<organism evidence="2 3">
    <name type="scientific">Microbacterium enclense</name>
    <dbReference type="NCBI Taxonomy" id="993073"/>
    <lineage>
        <taxon>Bacteria</taxon>
        <taxon>Bacillati</taxon>
        <taxon>Actinomycetota</taxon>
        <taxon>Actinomycetes</taxon>
        <taxon>Micrococcales</taxon>
        <taxon>Microbacteriaceae</taxon>
        <taxon>Microbacterium</taxon>
    </lineage>
</organism>
<accession>A0A443JF84</accession>
<dbReference type="Proteomes" id="UP000285970">
    <property type="component" value="Unassembled WGS sequence"/>
</dbReference>
<feature type="region of interest" description="Disordered" evidence="1">
    <location>
        <begin position="57"/>
        <end position="82"/>
    </location>
</feature>
<evidence type="ECO:0000256" key="1">
    <source>
        <dbReference type="SAM" id="MobiDB-lite"/>
    </source>
</evidence>
<evidence type="ECO:0000313" key="2">
    <source>
        <dbReference type="EMBL" id="RWR19167.1"/>
    </source>
</evidence>
<name>A0A443JF84_9MICO</name>
<comment type="caution">
    <text evidence="2">The sequence shown here is derived from an EMBL/GenBank/DDBJ whole genome shotgun (WGS) entry which is preliminary data.</text>
</comment>
<sequence length="114" mass="11807">MIGGRDPRTPGRRHGIAGRDLGLLDAGTGSSAAGAGRGVAHGCLVVGVRGCLVVGGDTTPPTGNGRLVDDSALDGTTRRSRGRNADRLVVDDLGRGGHRLRTWHTHRVVRRSVA</sequence>